<organism evidence="4 5">
    <name type="scientific">Sphingobacterium arenae</name>
    <dbReference type="NCBI Taxonomy" id="1280598"/>
    <lineage>
        <taxon>Bacteria</taxon>
        <taxon>Pseudomonadati</taxon>
        <taxon>Bacteroidota</taxon>
        <taxon>Sphingobacteriia</taxon>
        <taxon>Sphingobacteriales</taxon>
        <taxon>Sphingobacteriaceae</taxon>
        <taxon>Sphingobacterium</taxon>
    </lineage>
</organism>
<keyword evidence="5" id="KW-1185">Reference proteome</keyword>
<dbReference type="NCBIfam" id="TIGR00621">
    <property type="entry name" value="ssb"/>
    <property type="match status" value="1"/>
</dbReference>
<dbReference type="PROSITE" id="PS50935">
    <property type="entry name" value="SSB"/>
    <property type="match status" value="1"/>
</dbReference>
<dbReference type="SUPFAM" id="SSF50249">
    <property type="entry name" value="Nucleic acid-binding proteins"/>
    <property type="match status" value="1"/>
</dbReference>
<dbReference type="PANTHER" id="PTHR10302">
    <property type="entry name" value="SINGLE-STRANDED DNA-BINDING PROTEIN"/>
    <property type="match status" value="1"/>
</dbReference>
<dbReference type="Proteomes" id="UP000606494">
    <property type="component" value="Unassembled WGS sequence"/>
</dbReference>
<sequence length="134" mass="15243">MSTLINAVQLIGRLGADTEVKTTTNGTKVSNVRFATNEYARNSQGEWVEITYWHSLVFWGKLAERLEKKGKKGTRLLVQGSLIYRDYTDINNIKREVTDIRVQQFVVLDSQTNHASILEMSSDSDESEPDHLPQ</sequence>
<evidence type="ECO:0000256" key="2">
    <source>
        <dbReference type="HAMAP-Rule" id="MF_00984"/>
    </source>
</evidence>
<dbReference type="EMBL" id="JACNYK010000004">
    <property type="protein sequence ID" value="MBD1426878.1"/>
    <property type="molecule type" value="Genomic_DNA"/>
</dbReference>
<dbReference type="InterPro" id="IPR000424">
    <property type="entry name" value="Primosome_PriB/ssb"/>
</dbReference>
<evidence type="ECO:0000256" key="3">
    <source>
        <dbReference type="PIRNR" id="PIRNR002070"/>
    </source>
</evidence>
<name>A0ABR7Y6E3_9SPHI</name>
<dbReference type="CDD" id="cd04496">
    <property type="entry name" value="SSB_OBF"/>
    <property type="match status" value="1"/>
</dbReference>
<dbReference type="PIRSF" id="PIRSF002070">
    <property type="entry name" value="SSB"/>
    <property type="match status" value="1"/>
</dbReference>
<dbReference type="PANTHER" id="PTHR10302:SF0">
    <property type="entry name" value="SINGLE-STRANDED DNA-BINDING PROTEIN, MITOCHONDRIAL"/>
    <property type="match status" value="1"/>
</dbReference>
<dbReference type="Gene3D" id="2.40.50.140">
    <property type="entry name" value="Nucleic acid-binding proteins"/>
    <property type="match status" value="1"/>
</dbReference>
<comment type="subunit">
    <text evidence="2">Homotetramer.</text>
</comment>
<gene>
    <name evidence="4" type="primary">ssb</name>
    <name evidence="4" type="ORF">H8B17_14940</name>
</gene>
<dbReference type="InterPro" id="IPR012340">
    <property type="entry name" value="NA-bd_OB-fold"/>
</dbReference>
<dbReference type="InterPro" id="IPR011344">
    <property type="entry name" value="ssDNA-bd"/>
</dbReference>
<dbReference type="RefSeq" id="WP_190310029.1">
    <property type="nucleotide sequence ID" value="NZ_JACNYK010000004.1"/>
</dbReference>
<dbReference type="HAMAP" id="MF_00984">
    <property type="entry name" value="SSB"/>
    <property type="match status" value="1"/>
</dbReference>
<comment type="caution">
    <text evidence="2">Lacks conserved residue(s) required for the propagation of feature annotation.</text>
</comment>
<accession>A0ABR7Y6E3</accession>
<dbReference type="Pfam" id="PF00436">
    <property type="entry name" value="SSB"/>
    <property type="match status" value="1"/>
</dbReference>
<keyword evidence="1 2" id="KW-0238">DNA-binding</keyword>
<comment type="caution">
    <text evidence="4">The sequence shown here is derived from an EMBL/GenBank/DDBJ whole genome shotgun (WGS) entry which is preliminary data.</text>
</comment>
<protein>
    <recommendedName>
        <fullName evidence="2 3">Single-stranded DNA-binding protein</fullName>
        <shortName evidence="2">SSB</shortName>
    </recommendedName>
</protein>
<evidence type="ECO:0000313" key="4">
    <source>
        <dbReference type="EMBL" id="MBD1426878.1"/>
    </source>
</evidence>
<reference evidence="4 5" key="1">
    <citation type="submission" date="2020-08" db="EMBL/GenBank/DDBJ databases">
        <title>Sphingobacterium sp. DN00404 isolated from aquaculture water.</title>
        <authorList>
            <person name="Zhang M."/>
        </authorList>
    </citation>
    <scope>NUCLEOTIDE SEQUENCE [LARGE SCALE GENOMIC DNA]</scope>
    <source>
        <strain evidence="4 5">KCTC 32294</strain>
    </source>
</reference>
<proteinExistence type="inferred from homology"/>
<evidence type="ECO:0000256" key="1">
    <source>
        <dbReference type="ARBA" id="ARBA00023125"/>
    </source>
</evidence>
<evidence type="ECO:0000313" key="5">
    <source>
        <dbReference type="Proteomes" id="UP000606494"/>
    </source>
</evidence>
<dbReference type="GO" id="GO:0003677">
    <property type="term" value="F:DNA binding"/>
    <property type="evidence" value="ECO:0007669"/>
    <property type="project" value="UniProtKB-KW"/>
</dbReference>